<dbReference type="OrthoDB" id="36871at10239"/>
<evidence type="ECO:0000256" key="1">
    <source>
        <dbReference type="ARBA" id="ARBA00022448"/>
    </source>
</evidence>
<evidence type="ECO:0000313" key="4">
    <source>
        <dbReference type="EMBL" id="APA23019.1"/>
    </source>
</evidence>
<dbReference type="RefSeq" id="YP_009316233.1">
    <property type="nucleotide sequence ID" value="NC_031800.1"/>
</dbReference>
<dbReference type="Proteomes" id="UP000201256">
    <property type="component" value="Genome"/>
</dbReference>
<protein>
    <submittedName>
        <fullName evidence="4">Movement protein</fullName>
    </submittedName>
</protein>
<dbReference type="KEGG" id="vg:30204394"/>
<feature type="compositionally biased region" description="Low complexity" evidence="3">
    <location>
        <begin position="82"/>
        <end position="98"/>
    </location>
</feature>
<name>A0A1I9W768_9TOMB</name>
<sequence length="175" mass="19320">MEGIAPPQWPNQLWSTYNLAEEEEPVEAMQEETEYLIPDQGIASTGSLLQWTTSRPTIPGQSSSDPLFHSTQIFQMAYSDPSTSIRSRILRSSSSRTRPAPLAGHSLLRLTLPASNPIFALESSPSQSRKALPEVSNPRSSEDLSGTRLRRINSSSSTKEMGRQKSRGSSIYRSP</sequence>
<dbReference type="GO" id="GO:0046740">
    <property type="term" value="P:transport of virus in host, cell to cell"/>
    <property type="evidence" value="ECO:0007669"/>
    <property type="project" value="UniProtKB-KW"/>
</dbReference>
<dbReference type="InterPro" id="IPR001964">
    <property type="entry name" value="Luteo_VPG"/>
</dbReference>
<accession>A0A1I9W768</accession>
<dbReference type="EMBL" id="KX159470">
    <property type="protein sequence ID" value="APA23019.1"/>
    <property type="molecule type" value="Genomic_RNA"/>
</dbReference>
<keyword evidence="1" id="KW-0813">Transport</keyword>
<evidence type="ECO:0000256" key="3">
    <source>
        <dbReference type="SAM" id="MobiDB-lite"/>
    </source>
</evidence>
<feature type="region of interest" description="Disordered" evidence="3">
    <location>
        <begin position="81"/>
        <end position="106"/>
    </location>
</feature>
<keyword evidence="2" id="KW-0916">Viral movement protein</keyword>
<proteinExistence type="predicted"/>
<evidence type="ECO:0000313" key="5">
    <source>
        <dbReference type="Proteomes" id="UP000201256"/>
    </source>
</evidence>
<dbReference type="Pfam" id="PF01659">
    <property type="entry name" value="Luteo_Vpg"/>
    <property type="match status" value="1"/>
</dbReference>
<reference evidence="4 5" key="1">
    <citation type="journal article" date="2016" name="Arch. Virol.">
        <title>Identification and characterization of a new member of the genus Luteovirus from cherry.</title>
        <authorList>
            <person name="Lenz O."/>
            <person name="Pribylova J."/>
            <person name="Franova J."/>
            <person name="Koloniuk I."/>
            <person name="Spak J."/>
        </authorList>
    </citation>
    <scope>NUCLEOTIDE SEQUENCE [LARGE SCALE GENOMIC DNA]</scope>
    <source>
        <strain evidence="4">Prunus 43</strain>
    </source>
</reference>
<keyword evidence="5" id="KW-1185">Reference proteome</keyword>
<feature type="region of interest" description="Disordered" evidence="3">
    <location>
        <begin position="119"/>
        <end position="175"/>
    </location>
</feature>
<dbReference type="GeneID" id="30204394"/>
<evidence type="ECO:0000256" key="2">
    <source>
        <dbReference type="ARBA" id="ARBA00023031"/>
    </source>
</evidence>
<organism evidence="4 5">
    <name type="scientific">Cherry-associated luteovirus</name>
    <dbReference type="NCBI Taxonomy" id="1912598"/>
    <lineage>
        <taxon>Viruses</taxon>
        <taxon>Riboviria</taxon>
        <taxon>Orthornavirae</taxon>
        <taxon>Kitrinoviricota</taxon>
        <taxon>Tolucaviricetes</taxon>
        <taxon>Tolivirales</taxon>
        <taxon>Tombusviridae</taxon>
        <taxon>Regressovirinae</taxon>
        <taxon>Luteovirus</taxon>
        <taxon>Luteovirus avii</taxon>
    </lineage>
</organism>